<name>A0A2C9D7X6_9HYPH</name>
<dbReference type="Pfam" id="PF04248">
    <property type="entry name" value="NTP_transf_9"/>
    <property type="match status" value="1"/>
</dbReference>
<dbReference type="AlphaFoldDB" id="A0A2C9D7X6"/>
<dbReference type="InterPro" id="IPR038694">
    <property type="entry name" value="DUF427_sf"/>
</dbReference>
<evidence type="ECO:0000313" key="3">
    <source>
        <dbReference type="Proteomes" id="UP000223606"/>
    </source>
</evidence>
<reference evidence="3" key="1">
    <citation type="submission" date="2017-09" db="EMBL/GenBank/DDBJ databases">
        <title>Genome sequence of Nannocystis excedens DSM 71.</title>
        <authorList>
            <person name="Blom J."/>
        </authorList>
    </citation>
    <scope>NUCLEOTIDE SEQUENCE [LARGE SCALE GENOMIC DNA]</scope>
    <source>
        <strain evidence="3">type strain: E19</strain>
    </source>
</reference>
<dbReference type="RefSeq" id="WP_245883874.1">
    <property type="nucleotide sequence ID" value="NZ_LT960614.1"/>
</dbReference>
<dbReference type="PANTHER" id="PTHR34310">
    <property type="entry name" value="DUF427 DOMAIN PROTEIN (AFU_ORTHOLOGUE AFUA_3G02220)"/>
    <property type="match status" value="1"/>
</dbReference>
<evidence type="ECO:0000313" key="2">
    <source>
        <dbReference type="EMBL" id="SON56353.1"/>
    </source>
</evidence>
<accession>A0A2C9D7X6</accession>
<dbReference type="EMBL" id="LT960614">
    <property type="protein sequence ID" value="SON56353.1"/>
    <property type="molecule type" value="Genomic_DNA"/>
</dbReference>
<evidence type="ECO:0000259" key="1">
    <source>
        <dbReference type="Pfam" id="PF04248"/>
    </source>
</evidence>
<dbReference type="InterPro" id="IPR007361">
    <property type="entry name" value="DUF427"/>
</dbReference>
<dbReference type="Proteomes" id="UP000223606">
    <property type="component" value="Chromosome 1"/>
</dbReference>
<dbReference type="KEGG" id="hdi:HDIA_2812"/>
<keyword evidence="3" id="KW-1185">Reference proteome</keyword>
<protein>
    <recommendedName>
        <fullName evidence="1">DUF427 domain-containing protein</fullName>
    </recommendedName>
</protein>
<feature type="domain" description="DUF427" evidence="1">
    <location>
        <begin position="25"/>
        <end position="114"/>
    </location>
</feature>
<gene>
    <name evidence="2" type="ORF">HDIA_2812</name>
</gene>
<dbReference type="PANTHER" id="PTHR34310:SF9">
    <property type="entry name" value="BLR5716 PROTEIN"/>
    <property type="match status" value="1"/>
</dbReference>
<organism evidence="2 3">
    <name type="scientific">Hartmannibacter diazotrophicus</name>
    <dbReference type="NCBI Taxonomy" id="1482074"/>
    <lineage>
        <taxon>Bacteria</taxon>
        <taxon>Pseudomonadati</taxon>
        <taxon>Pseudomonadota</taxon>
        <taxon>Alphaproteobacteria</taxon>
        <taxon>Hyphomicrobiales</taxon>
        <taxon>Pleomorphomonadaceae</taxon>
        <taxon>Hartmannibacter</taxon>
    </lineage>
</organism>
<sequence>MTTETVRNPNDRNHFMVIRPVYERIRVFAGDTLIADTTKAIEIAETGKHPYPPILYIPKAALKQALEKADKTTHCPLKGNAHYYLLDGKEIAWAYDEPLPSAERIAGYLAFWPDKVRIERGD</sequence>
<proteinExistence type="predicted"/>
<dbReference type="Gene3D" id="2.170.150.40">
    <property type="entry name" value="Domain of unknown function (DUF427)"/>
    <property type="match status" value="1"/>
</dbReference>